<organism evidence="1 2">
    <name type="scientific">Pseudoalteromonas rhizosphaerae</name>
    <dbReference type="NCBI Taxonomy" id="2518973"/>
    <lineage>
        <taxon>Bacteria</taxon>
        <taxon>Pseudomonadati</taxon>
        <taxon>Pseudomonadota</taxon>
        <taxon>Gammaproteobacteria</taxon>
        <taxon>Alteromonadales</taxon>
        <taxon>Pseudoalteromonadaceae</taxon>
        <taxon>Pseudoalteromonas</taxon>
    </lineage>
</organism>
<name>A0ABW8KVM4_9GAMM</name>
<dbReference type="Proteomes" id="UP001620262">
    <property type="component" value="Unassembled WGS sequence"/>
</dbReference>
<evidence type="ECO:0008006" key="3">
    <source>
        <dbReference type="Google" id="ProtNLM"/>
    </source>
</evidence>
<keyword evidence="2" id="KW-1185">Reference proteome</keyword>
<reference evidence="1 2" key="1">
    <citation type="submission" date="2024-11" db="EMBL/GenBank/DDBJ databases">
        <title>The Natural Products Discovery Center: Release of the First 8490 Sequenced Strains for Exploring Actinobacteria Biosynthetic Diversity.</title>
        <authorList>
            <person name="Kalkreuter E."/>
            <person name="Kautsar S.A."/>
            <person name="Yang D."/>
            <person name="Bader C.D."/>
            <person name="Teijaro C.N."/>
            <person name="Fluegel L."/>
            <person name="Davis C.M."/>
            <person name="Simpson J.R."/>
            <person name="Lauterbach L."/>
            <person name="Steele A.D."/>
            <person name="Gui C."/>
            <person name="Meng S."/>
            <person name="Li G."/>
            <person name="Viehrig K."/>
            <person name="Ye F."/>
            <person name="Su P."/>
            <person name="Kiefer A.F."/>
            <person name="Nichols A."/>
            <person name="Cepeda A.J."/>
            <person name="Yan W."/>
            <person name="Fan B."/>
            <person name="Jiang Y."/>
            <person name="Adhikari A."/>
            <person name="Zheng C.-J."/>
            <person name="Schuster L."/>
            <person name="Cowan T.M."/>
            <person name="Smanski M.J."/>
            <person name="Chevrette M.G."/>
            <person name="De Carvalho L.P.S."/>
            <person name="Shen B."/>
        </authorList>
    </citation>
    <scope>NUCLEOTIDE SEQUENCE [LARGE SCALE GENOMIC DNA]</scope>
    <source>
        <strain evidence="1 2">NPDC078403</strain>
    </source>
</reference>
<dbReference type="RefSeq" id="WP_404675183.1">
    <property type="nucleotide sequence ID" value="NZ_JBJDOT010000008.1"/>
</dbReference>
<gene>
    <name evidence="1" type="ORF">ACI2JU_08190</name>
</gene>
<sequence>MDMTNEELNFISDLFQVTVPSKLRDNHTLTLQSSIPANIAELLNNTKLTLLAEVGDYQLWFPLEIRIAKTGIVTPVLSAPEVIDTQGIKRCWRGGNLNIRSQDFEVESISSTGLFLKSTTQKAPLAIEQQIKLTLPNKKNITIDIKPVRFSKRGMAAKITHIHQGKEHLRAYLFEAHKRQNANLYESSNCL</sequence>
<comment type="caution">
    <text evidence="1">The sequence shown here is derived from an EMBL/GenBank/DDBJ whole genome shotgun (WGS) entry which is preliminary data.</text>
</comment>
<evidence type="ECO:0000313" key="2">
    <source>
        <dbReference type="Proteomes" id="UP001620262"/>
    </source>
</evidence>
<dbReference type="EMBL" id="JBJDOT010000008">
    <property type="protein sequence ID" value="MFK3863852.1"/>
    <property type="molecule type" value="Genomic_DNA"/>
</dbReference>
<protein>
    <recommendedName>
        <fullName evidence="3">PilZ domain-containing protein</fullName>
    </recommendedName>
</protein>
<evidence type="ECO:0000313" key="1">
    <source>
        <dbReference type="EMBL" id="MFK3863852.1"/>
    </source>
</evidence>
<proteinExistence type="predicted"/>
<accession>A0ABW8KVM4</accession>